<name>A0ABW6T231_9ACTN</name>
<sequence length="143" mass="15865">MRIWRITLLAALVLIVGVTTIGPAPAAQAATARKKVLVQLSEQGGFAGIDDRVTVYTDGCVRLSRRTGTVVRKCLTDAEMRGLRRDLAGLRLGGSQAQPPGADFIKYTLTYRGHRTVRYTLPSSWTPVVRRLEKILQNYWTHS</sequence>
<keyword evidence="3" id="KW-1185">Reference proteome</keyword>
<feature type="chain" id="PRO_5045852240" description="Secreted protein" evidence="1">
    <location>
        <begin position="30"/>
        <end position="143"/>
    </location>
</feature>
<organism evidence="2 3">
    <name type="scientific">Microtetraspora malaysiensis</name>
    <dbReference type="NCBI Taxonomy" id="161358"/>
    <lineage>
        <taxon>Bacteria</taxon>
        <taxon>Bacillati</taxon>
        <taxon>Actinomycetota</taxon>
        <taxon>Actinomycetes</taxon>
        <taxon>Streptosporangiales</taxon>
        <taxon>Streptosporangiaceae</taxon>
        <taxon>Microtetraspora</taxon>
    </lineage>
</organism>
<comment type="caution">
    <text evidence="2">The sequence shown here is derived from an EMBL/GenBank/DDBJ whole genome shotgun (WGS) entry which is preliminary data.</text>
</comment>
<protein>
    <recommendedName>
        <fullName evidence="4">Secreted protein</fullName>
    </recommendedName>
</protein>
<dbReference type="RefSeq" id="WP_387416818.1">
    <property type="nucleotide sequence ID" value="NZ_JBIASD010000033.1"/>
</dbReference>
<evidence type="ECO:0000256" key="1">
    <source>
        <dbReference type="SAM" id="SignalP"/>
    </source>
</evidence>
<evidence type="ECO:0000313" key="3">
    <source>
        <dbReference type="Proteomes" id="UP001602013"/>
    </source>
</evidence>
<dbReference type="EMBL" id="JBIASD010000033">
    <property type="protein sequence ID" value="MFF3670598.1"/>
    <property type="molecule type" value="Genomic_DNA"/>
</dbReference>
<keyword evidence="1" id="KW-0732">Signal</keyword>
<accession>A0ABW6T231</accession>
<reference evidence="2 3" key="1">
    <citation type="submission" date="2024-10" db="EMBL/GenBank/DDBJ databases">
        <title>The Natural Products Discovery Center: Release of the First 8490 Sequenced Strains for Exploring Actinobacteria Biosynthetic Diversity.</title>
        <authorList>
            <person name="Kalkreuter E."/>
            <person name="Kautsar S.A."/>
            <person name="Yang D."/>
            <person name="Bader C.D."/>
            <person name="Teijaro C.N."/>
            <person name="Fluegel L."/>
            <person name="Davis C.M."/>
            <person name="Simpson J.R."/>
            <person name="Lauterbach L."/>
            <person name="Steele A.D."/>
            <person name="Gui C."/>
            <person name="Meng S."/>
            <person name="Li G."/>
            <person name="Viehrig K."/>
            <person name="Ye F."/>
            <person name="Su P."/>
            <person name="Kiefer A.F."/>
            <person name="Nichols A."/>
            <person name="Cepeda A.J."/>
            <person name="Yan W."/>
            <person name="Fan B."/>
            <person name="Jiang Y."/>
            <person name="Adhikari A."/>
            <person name="Zheng C.-J."/>
            <person name="Schuster L."/>
            <person name="Cowan T.M."/>
            <person name="Smanski M.J."/>
            <person name="Chevrette M.G."/>
            <person name="De Carvalho L.P.S."/>
            <person name="Shen B."/>
        </authorList>
    </citation>
    <scope>NUCLEOTIDE SEQUENCE [LARGE SCALE GENOMIC DNA]</scope>
    <source>
        <strain evidence="2 3">NPDC002173</strain>
    </source>
</reference>
<evidence type="ECO:0000313" key="2">
    <source>
        <dbReference type="EMBL" id="MFF3670598.1"/>
    </source>
</evidence>
<gene>
    <name evidence="2" type="ORF">ACFYXI_33925</name>
</gene>
<dbReference type="Proteomes" id="UP001602013">
    <property type="component" value="Unassembled WGS sequence"/>
</dbReference>
<feature type="signal peptide" evidence="1">
    <location>
        <begin position="1"/>
        <end position="29"/>
    </location>
</feature>
<evidence type="ECO:0008006" key="4">
    <source>
        <dbReference type="Google" id="ProtNLM"/>
    </source>
</evidence>
<proteinExistence type="predicted"/>